<organism evidence="3 4">
    <name type="scientific">Staphylotrichum tortipilum</name>
    <dbReference type="NCBI Taxonomy" id="2831512"/>
    <lineage>
        <taxon>Eukaryota</taxon>
        <taxon>Fungi</taxon>
        <taxon>Dikarya</taxon>
        <taxon>Ascomycota</taxon>
        <taxon>Pezizomycotina</taxon>
        <taxon>Sordariomycetes</taxon>
        <taxon>Sordariomycetidae</taxon>
        <taxon>Sordariales</taxon>
        <taxon>Chaetomiaceae</taxon>
        <taxon>Staphylotrichum</taxon>
    </lineage>
</organism>
<feature type="domain" description="Heterokaryon incompatibility" evidence="2">
    <location>
        <begin position="242"/>
        <end position="395"/>
    </location>
</feature>
<dbReference type="PANTHER" id="PTHR33112:SF8">
    <property type="entry name" value="HETEROKARYON INCOMPATIBILITY DOMAIN-CONTAINING PROTEIN"/>
    <property type="match status" value="1"/>
</dbReference>
<dbReference type="AlphaFoldDB" id="A0AAN6MTX1"/>
<feature type="compositionally biased region" description="Basic and acidic residues" evidence="1">
    <location>
        <begin position="695"/>
        <end position="706"/>
    </location>
</feature>
<comment type="caution">
    <text evidence="3">The sequence shown here is derived from an EMBL/GenBank/DDBJ whole genome shotgun (WGS) entry which is preliminary data.</text>
</comment>
<evidence type="ECO:0000313" key="4">
    <source>
        <dbReference type="Proteomes" id="UP001303889"/>
    </source>
</evidence>
<dbReference type="PANTHER" id="PTHR33112">
    <property type="entry name" value="DOMAIN PROTEIN, PUTATIVE-RELATED"/>
    <property type="match status" value="1"/>
</dbReference>
<gene>
    <name evidence="3" type="ORF">C8A05DRAFT_29747</name>
</gene>
<reference evidence="3" key="1">
    <citation type="journal article" date="2023" name="Mol. Phylogenet. Evol.">
        <title>Genome-scale phylogeny and comparative genomics of the fungal order Sordariales.</title>
        <authorList>
            <person name="Hensen N."/>
            <person name="Bonometti L."/>
            <person name="Westerberg I."/>
            <person name="Brannstrom I.O."/>
            <person name="Guillou S."/>
            <person name="Cros-Aarteil S."/>
            <person name="Calhoun S."/>
            <person name="Haridas S."/>
            <person name="Kuo A."/>
            <person name="Mondo S."/>
            <person name="Pangilinan J."/>
            <person name="Riley R."/>
            <person name="LaButti K."/>
            <person name="Andreopoulos B."/>
            <person name="Lipzen A."/>
            <person name="Chen C."/>
            <person name="Yan M."/>
            <person name="Daum C."/>
            <person name="Ng V."/>
            <person name="Clum A."/>
            <person name="Steindorff A."/>
            <person name="Ohm R.A."/>
            <person name="Martin F."/>
            <person name="Silar P."/>
            <person name="Natvig D.O."/>
            <person name="Lalanne C."/>
            <person name="Gautier V."/>
            <person name="Ament-Velasquez S.L."/>
            <person name="Kruys A."/>
            <person name="Hutchinson M.I."/>
            <person name="Powell A.J."/>
            <person name="Barry K."/>
            <person name="Miller A.N."/>
            <person name="Grigoriev I.V."/>
            <person name="Debuchy R."/>
            <person name="Gladieux P."/>
            <person name="Hiltunen Thoren M."/>
            <person name="Johannesson H."/>
        </authorList>
    </citation>
    <scope>NUCLEOTIDE SEQUENCE</scope>
    <source>
        <strain evidence="3">CBS 103.79</strain>
    </source>
</reference>
<evidence type="ECO:0000313" key="3">
    <source>
        <dbReference type="EMBL" id="KAK3906386.1"/>
    </source>
</evidence>
<accession>A0AAN6MTX1</accession>
<dbReference type="EMBL" id="MU855328">
    <property type="protein sequence ID" value="KAK3906386.1"/>
    <property type="molecule type" value="Genomic_DNA"/>
</dbReference>
<keyword evidence="4" id="KW-1185">Reference proteome</keyword>
<protein>
    <submittedName>
        <fullName evidence="3">Heterokaryon incompatibility protein-domain-containing protein</fullName>
    </submittedName>
</protein>
<feature type="region of interest" description="Disordered" evidence="1">
    <location>
        <begin position="695"/>
        <end position="725"/>
    </location>
</feature>
<dbReference type="InterPro" id="IPR010730">
    <property type="entry name" value="HET"/>
</dbReference>
<sequence length="783" mass="86812">MPLASCQPCLALYSSSIEVCRCDASVTNCHHWRPHHTEISSLCHSALIGCRLCRELWHYFFREKAPEQYAEEPWFTTGNAMHAYMNSGVRYRVLDMTGQPIARAAGPVAAMNDETDADPATILALSFALTSQMVLELQDRQFFLRRVNPIERLVTMLASGILDTGGPDEQRDPSENRWALVRRWLATCETQHPSCSRAIHANAAAPWFPTRLIVVQPTPGPDGHDMYPLIETATTAPIGNRYLTLSHVWGSGPENQAPAYRTLPGNYTDRITAGIRRDALPPCFVDAIDVARRLGVPYLWIDSLCIIQENAADWAAEAGRMSAVYANSFLNLSATASSSSRDRFPALDERQHEPRFVGTAWPEELGGLYQVFDPLFWDDRVTSTRLASRGWIFQERALAPRVLHFARDQLMWECAGLEAAEEFPLGVPRRFISAGKRAFKWEFDFTSPLPSPPSPAAANESLHKTWSTALLTYTSSSLTQPRDKLVAISGVARALAAQHSLPEAAYHAGLWQNNLPGDLCWRVPEMRRATQELVPSGLYARRWGVSERVEGRAPSWAWASVEGCVVPGPFGGKWLVKVGQVRLEMEGGDGFGGVKPGGRMEVEGGMCRLTAEKDARVPVERVVVRYAARGEGEVWVELDQLEGLEVLGRAWFLPVLEVQRRVEVQREVTVEEEQGQTQAVGESSRSGWRARLKEKGKGLLKRDSGRLPKRASVQASGPAGGKPGGKVIAQMVDQSFVMGIVVVPTDDGKSYRRVGFHECPAMVLDTLRPAPEGDYLEQQFTLV</sequence>
<proteinExistence type="predicted"/>
<evidence type="ECO:0000256" key="1">
    <source>
        <dbReference type="SAM" id="MobiDB-lite"/>
    </source>
</evidence>
<evidence type="ECO:0000259" key="2">
    <source>
        <dbReference type="Pfam" id="PF06985"/>
    </source>
</evidence>
<dbReference type="Proteomes" id="UP001303889">
    <property type="component" value="Unassembled WGS sequence"/>
</dbReference>
<dbReference type="Pfam" id="PF06985">
    <property type="entry name" value="HET"/>
    <property type="match status" value="1"/>
</dbReference>
<reference evidence="3" key="2">
    <citation type="submission" date="2023-05" db="EMBL/GenBank/DDBJ databases">
        <authorList>
            <consortium name="Lawrence Berkeley National Laboratory"/>
            <person name="Steindorff A."/>
            <person name="Hensen N."/>
            <person name="Bonometti L."/>
            <person name="Westerberg I."/>
            <person name="Brannstrom I.O."/>
            <person name="Guillou S."/>
            <person name="Cros-Aarteil S."/>
            <person name="Calhoun S."/>
            <person name="Haridas S."/>
            <person name="Kuo A."/>
            <person name="Mondo S."/>
            <person name="Pangilinan J."/>
            <person name="Riley R."/>
            <person name="Labutti K."/>
            <person name="Andreopoulos B."/>
            <person name="Lipzen A."/>
            <person name="Chen C."/>
            <person name="Yanf M."/>
            <person name="Daum C."/>
            <person name="Ng V."/>
            <person name="Clum A."/>
            <person name="Ohm R."/>
            <person name="Martin F."/>
            <person name="Silar P."/>
            <person name="Natvig D."/>
            <person name="Lalanne C."/>
            <person name="Gautier V."/>
            <person name="Ament-Velasquez S.L."/>
            <person name="Kruys A."/>
            <person name="Hutchinson M.I."/>
            <person name="Powell A.J."/>
            <person name="Barry K."/>
            <person name="Miller A.N."/>
            <person name="Grigoriev I.V."/>
            <person name="Debuchy R."/>
            <person name="Gladieux P."/>
            <person name="Thoren M.H."/>
            <person name="Johannesson H."/>
        </authorList>
    </citation>
    <scope>NUCLEOTIDE SEQUENCE</scope>
    <source>
        <strain evidence="3">CBS 103.79</strain>
    </source>
</reference>
<name>A0AAN6MTX1_9PEZI</name>